<dbReference type="KEGG" id="rsz:130497508"/>
<dbReference type="GeneID" id="130497508"/>
<evidence type="ECO:0000313" key="2">
    <source>
        <dbReference type="Proteomes" id="UP000504610"/>
    </source>
</evidence>
<evidence type="ECO:0000313" key="3">
    <source>
        <dbReference type="RefSeq" id="XP_056846347.1"/>
    </source>
</evidence>
<dbReference type="AlphaFoldDB" id="A0A9W3C4J3"/>
<evidence type="ECO:0000259" key="1">
    <source>
        <dbReference type="Pfam" id="PF09331"/>
    </source>
</evidence>
<accession>A0A9W3C4J3</accession>
<sequence>MAGGAIKPDLFYFQPAEYGKPCKLSSRCYQKDFIMLIKDFDAREKMWFYGHPQFKHIFHMEYSSRRKVMGLWMLLLRTVKVDKKRQAWFVVNGIPIRYSIKEHGLLSGLYCHTYPENYESMGSLRFAKKYFQKPPKKKGEDPPELRVTPADVLKKLKKMNYDDIMIG</sequence>
<keyword evidence="2" id="KW-1185">Reference proteome</keyword>
<dbReference type="RefSeq" id="XP_056846347.1">
    <property type="nucleotide sequence ID" value="XM_056990367.1"/>
</dbReference>
<name>A0A9W3C4J3_RAPSA</name>
<dbReference type="InterPro" id="IPR015410">
    <property type="entry name" value="DUF1985"/>
</dbReference>
<dbReference type="OrthoDB" id="1106331at2759"/>
<gene>
    <name evidence="3" type="primary">LOC130497508</name>
</gene>
<reference evidence="2" key="1">
    <citation type="journal article" date="2019" name="Database">
        <title>The radish genome database (RadishGD): an integrated information resource for radish genomics.</title>
        <authorList>
            <person name="Yu H.J."/>
            <person name="Baek S."/>
            <person name="Lee Y.J."/>
            <person name="Cho A."/>
            <person name="Mun J.H."/>
        </authorList>
    </citation>
    <scope>NUCLEOTIDE SEQUENCE [LARGE SCALE GENOMIC DNA]</scope>
    <source>
        <strain evidence="2">cv. WK10039</strain>
    </source>
</reference>
<feature type="domain" description="DUF1985" evidence="1">
    <location>
        <begin position="75"/>
        <end position="131"/>
    </location>
</feature>
<protein>
    <submittedName>
        <fullName evidence="3">Uncharacterized protein LOC130497508</fullName>
    </submittedName>
</protein>
<organism evidence="2 3">
    <name type="scientific">Raphanus sativus</name>
    <name type="common">Radish</name>
    <name type="synonym">Raphanus raphanistrum var. sativus</name>
    <dbReference type="NCBI Taxonomy" id="3726"/>
    <lineage>
        <taxon>Eukaryota</taxon>
        <taxon>Viridiplantae</taxon>
        <taxon>Streptophyta</taxon>
        <taxon>Embryophyta</taxon>
        <taxon>Tracheophyta</taxon>
        <taxon>Spermatophyta</taxon>
        <taxon>Magnoliopsida</taxon>
        <taxon>eudicotyledons</taxon>
        <taxon>Gunneridae</taxon>
        <taxon>Pentapetalae</taxon>
        <taxon>rosids</taxon>
        <taxon>malvids</taxon>
        <taxon>Brassicales</taxon>
        <taxon>Brassicaceae</taxon>
        <taxon>Brassiceae</taxon>
        <taxon>Raphanus</taxon>
    </lineage>
</organism>
<reference evidence="3" key="2">
    <citation type="submission" date="2025-08" db="UniProtKB">
        <authorList>
            <consortium name="RefSeq"/>
        </authorList>
    </citation>
    <scope>IDENTIFICATION</scope>
    <source>
        <tissue evidence="3">Leaf</tissue>
    </source>
</reference>
<dbReference type="Proteomes" id="UP000504610">
    <property type="component" value="Chromosome 7"/>
</dbReference>
<proteinExistence type="predicted"/>
<dbReference type="Pfam" id="PF09331">
    <property type="entry name" value="DUF1985"/>
    <property type="match status" value="1"/>
</dbReference>